<name>A0A8T7M1C2_9CHLR</name>
<evidence type="ECO:0000256" key="2">
    <source>
        <dbReference type="ARBA" id="ARBA00022617"/>
    </source>
</evidence>
<keyword evidence="4" id="KW-0249">Electron transport</keyword>
<keyword evidence="7" id="KW-0732">Signal</keyword>
<keyword evidence="2 6" id="KW-0349">Heme</keyword>
<evidence type="ECO:0000313" key="11">
    <source>
        <dbReference type="Proteomes" id="UP000521676"/>
    </source>
</evidence>
<dbReference type="EMBL" id="CP128399">
    <property type="protein sequence ID" value="WJW67656.1"/>
    <property type="molecule type" value="Genomic_DNA"/>
</dbReference>
<dbReference type="GO" id="GO:0020037">
    <property type="term" value="F:heme binding"/>
    <property type="evidence" value="ECO:0007669"/>
    <property type="project" value="InterPro"/>
</dbReference>
<evidence type="ECO:0000313" key="9">
    <source>
        <dbReference type="EMBL" id="NWJ45790.1"/>
    </source>
</evidence>
<keyword evidence="3 6" id="KW-0479">Metal-binding</keyword>
<dbReference type="Gene3D" id="1.10.760.10">
    <property type="entry name" value="Cytochrome c-like domain"/>
    <property type="match status" value="2"/>
</dbReference>
<feature type="chain" id="PRO_5035865467" evidence="7">
    <location>
        <begin position="26"/>
        <end position="336"/>
    </location>
</feature>
<gene>
    <name evidence="9" type="ORF">HXX08_07915</name>
    <name evidence="10" type="ORF">OZ401_000928</name>
</gene>
<evidence type="ECO:0000256" key="7">
    <source>
        <dbReference type="SAM" id="SignalP"/>
    </source>
</evidence>
<dbReference type="Pfam" id="PF13442">
    <property type="entry name" value="Cytochrome_CBB3"/>
    <property type="match status" value="2"/>
</dbReference>
<dbReference type="AlphaFoldDB" id="A0A8T7M1C2"/>
<dbReference type="PANTHER" id="PTHR37823:SF1">
    <property type="entry name" value="CYTOCHROME C-553-LIKE"/>
    <property type="match status" value="1"/>
</dbReference>
<dbReference type="InterPro" id="IPR051811">
    <property type="entry name" value="Cytochrome_c550/c551-like"/>
</dbReference>
<evidence type="ECO:0000256" key="6">
    <source>
        <dbReference type="PROSITE-ProRule" id="PRU00433"/>
    </source>
</evidence>
<proteinExistence type="predicted"/>
<protein>
    <submittedName>
        <fullName evidence="9">Cytochrome c</fullName>
    </submittedName>
</protein>
<reference evidence="10" key="2">
    <citation type="journal article" date="2024" name="Nature">
        <title>Anoxygenic phototroph of the Chloroflexota uses a type I reaction centre.</title>
        <authorList>
            <person name="Tsuji J.M."/>
            <person name="Shaw N.A."/>
            <person name="Nagashima S."/>
            <person name="Venkiteswaran J.J."/>
            <person name="Schiff S.L."/>
            <person name="Watanabe T."/>
            <person name="Fukui M."/>
            <person name="Hanada S."/>
            <person name="Tank M."/>
            <person name="Neufeld J.D."/>
        </authorList>
    </citation>
    <scope>NUCLEOTIDE SEQUENCE</scope>
    <source>
        <strain evidence="10">L227-S17</strain>
    </source>
</reference>
<feature type="domain" description="Cytochrome c" evidence="8">
    <location>
        <begin position="245"/>
        <end position="326"/>
    </location>
</feature>
<evidence type="ECO:0000313" key="10">
    <source>
        <dbReference type="EMBL" id="WJW67656.1"/>
    </source>
</evidence>
<sequence>MHLKGKLLRLSWVLPLVVLVLVACGDNGTVKTTATPEVREAPKAATTAAATTAAQAASTTAAQVAATTTAAATHAATTPAAGAATTPAAGATTDTAAETTDVIWQPTVTPVAAPGDITRGSQIFRRTCQVCHAKGGTETGTYGQPNLAEQDVDRKDPSFVRQIIRSGKKGTITPGIDMPTWTPDLIRDNELEDLVAYVVSLQYAPAGYTAPTPTALPTILATPTAAPTRPAPTPPNGADGNPIVGSAIRGDVIFRNSCQRCHASGGRTLGPKNQPNHSLGANTWNPNYVRSFVYNGSPTWTLMPPFGPNLTPQELEDVVKYVTTINTTLKPATPTP</sequence>
<dbReference type="PANTHER" id="PTHR37823">
    <property type="entry name" value="CYTOCHROME C-553-LIKE"/>
    <property type="match status" value="1"/>
</dbReference>
<evidence type="ECO:0000256" key="4">
    <source>
        <dbReference type="ARBA" id="ARBA00022982"/>
    </source>
</evidence>
<keyword evidence="5 6" id="KW-0408">Iron</keyword>
<evidence type="ECO:0000313" key="12">
    <source>
        <dbReference type="Proteomes" id="UP001431572"/>
    </source>
</evidence>
<dbReference type="GO" id="GO:0009055">
    <property type="term" value="F:electron transfer activity"/>
    <property type="evidence" value="ECO:0007669"/>
    <property type="project" value="InterPro"/>
</dbReference>
<keyword evidence="12" id="KW-1185">Reference proteome</keyword>
<evidence type="ECO:0000256" key="1">
    <source>
        <dbReference type="ARBA" id="ARBA00022448"/>
    </source>
</evidence>
<dbReference type="SUPFAM" id="SSF46626">
    <property type="entry name" value="Cytochrome c"/>
    <property type="match status" value="2"/>
</dbReference>
<dbReference type="PROSITE" id="PS51007">
    <property type="entry name" value="CYTC"/>
    <property type="match status" value="2"/>
</dbReference>
<evidence type="ECO:0000256" key="3">
    <source>
        <dbReference type="ARBA" id="ARBA00022723"/>
    </source>
</evidence>
<dbReference type="InterPro" id="IPR009056">
    <property type="entry name" value="Cyt_c-like_dom"/>
</dbReference>
<dbReference type="Proteomes" id="UP001431572">
    <property type="component" value="Chromosome 1"/>
</dbReference>
<feature type="domain" description="Cytochrome c" evidence="8">
    <location>
        <begin position="115"/>
        <end position="202"/>
    </location>
</feature>
<dbReference type="Proteomes" id="UP000521676">
    <property type="component" value="Unassembled WGS sequence"/>
</dbReference>
<dbReference type="GO" id="GO:0046872">
    <property type="term" value="F:metal ion binding"/>
    <property type="evidence" value="ECO:0007669"/>
    <property type="project" value="UniProtKB-KW"/>
</dbReference>
<evidence type="ECO:0000256" key="5">
    <source>
        <dbReference type="ARBA" id="ARBA00023004"/>
    </source>
</evidence>
<reference evidence="9 11" key="1">
    <citation type="submission" date="2020-06" db="EMBL/GenBank/DDBJ databases">
        <title>Anoxygenic phototrophic Chloroflexota member uses a Type I reaction center.</title>
        <authorList>
            <person name="Tsuji J.M."/>
            <person name="Shaw N.A."/>
            <person name="Nagashima S."/>
            <person name="Venkiteswaran J."/>
            <person name="Schiff S.L."/>
            <person name="Hanada S."/>
            <person name="Tank M."/>
            <person name="Neufeld J.D."/>
        </authorList>
    </citation>
    <scope>NUCLEOTIDE SEQUENCE [LARGE SCALE GENOMIC DNA]</scope>
    <source>
        <strain evidence="9">L227-S17</strain>
    </source>
</reference>
<keyword evidence="1" id="KW-0813">Transport</keyword>
<dbReference type="RefSeq" id="WP_341469546.1">
    <property type="nucleotide sequence ID" value="NZ_CP128399.1"/>
</dbReference>
<evidence type="ECO:0000259" key="8">
    <source>
        <dbReference type="PROSITE" id="PS51007"/>
    </source>
</evidence>
<organism evidence="9 11">
    <name type="scientific">Candidatus Chlorohelix allophototropha</name>
    <dbReference type="NCBI Taxonomy" id="3003348"/>
    <lineage>
        <taxon>Bacteria</taxon>
        <taxon>Bacillati</taxon>
        <taxon>Chloroflexota</taxon>
        <taxon>Chloroflexia</taxon>
        <taxon>Candidatus Chloroheliales</taxon>
        <taxon>Candidatus Chloroheliaceae</taxon>
        <taxon>Candidatus Chlorohelix</taxon>
    </lineage>
</organism>
<dbReference type="PROSITE" id="PS51257">
    <property type="entry name" value="PROKAR_LIPOPROTEIN"/>
    <property type="match status" value="1"/>
</dbReference>
<dbReference type="EMBL" id="JACATZ010000001">
    <property type="protein sequence ID" value="NWJ45790.1"/>
    <property type="molecule type" value="Genomic_DNA"/>
</dbReference>
<accession>A0A8T7M1C2</accession>
<feature type="signal peptide" evidence="7">
    <location>
        <begin position="1"/>
        <end position="25"/>
    </location>
</feature>
<dbReference type="InterPro" id="IPR036909">
    <property type="entry name" value="Cyt_c-like_dom_sf"/>
</dbReference>